<proteinExistence type="predicted"/>
<dbReference type="RefSeq" id="XP_019620842.1">
    <property type="nucleotide sequence ID" value="XM_019765283.1"/>
</dbReference>
<feature type="region of interest" description="Disordered" evidence="1">
    <location>
        <begin position="222"/>
        <end position="248"/>
    </location>
</feature>
<feature type="compositionally biased region" description="Basic and acidic residues" evidence="1">
    <location>
        <begin position="311"/>
        <end position="327"/>
    </location>
</feature>
<sequence length="459" mass="50871">MATAQAGKTFGLCKEVTLAVLPRLHQEELLLELGRRNIPVRETSKKESLVSKLWFIMVKEYHQQGMVQTAMPNNTSTSTPSITTGTSSSSATEQRTMWATLSNDLQELMETVTPTNTVSVTQTNGSFTTSSATIGNTDAPLATSARSTDLTQTQPLTSVTIASPPHLPVSIFTQEVVVETSAEAGSAKTPVTSPRRSARLHIMETQEAEESSSASNLGEMVETYHQPSEENPVSKEGQGKGRRKLRAMAVTRSDTCDVDSNTVVIDLRDIRGLEGGPAAEEDEEEDEVSSDEDDVVPLDDDDSDWQPESPMEDRQQNSSSKRLEFSGKDSSSYATPFEGTATSPTDNQTPHMQQKTPPRETKVETQRCRPTPLELQTQRRGMSVERRRFCREVRSLISKHQVTSSSEKGFRRVVKEVFGSFPHIIKGDIEVEVRRVLRTKRYEVKRRRKGREAPQGPAD</sequence>
<feature type="region of interest" description="Disordered" evidence="1">
    <location>
        <begin position="272"/>
        <end position="368"/>
    </location>
</feature>
<name>A0A6P4YQ96_BRABE</name>
<evidence type="ECO:0000313" key="3">
    <source>
        <dbReference type="RefSeq" id="XP_019620842.1"/>
    </source>
</evidence>
<keyword evidence="2" id="KW-1185">Reference proteome</keyword>
<reference evidence="3" key="1">
    <citation type="submission" date="2025-08" db="UniProtKB">
        <authorList>
            <consortium name="RefSeq"/>
        </authorList>
    </citation>
    <scope>IDENTIFICATION</scope>
    <source>
        <tissue evidence="3">Gonad</tissue>
    </source>
</reference>
<protein>
    <submittedName>
        <fullName evidence="3">Uncharacterized protein LOC109467338</fullName>
    </submittedName>
</protein>
<feature type="compositionally biased region" description="Basic and acidic residues" evidence="1">
    <location>
        <begin position="357"/>
        <end position="367"/>
    </location>
</feature>
<feature type="region of interest" description="Disordered" evidence="1">
    <location>
        <begin position="71"/>
        <end position="93"/>
    </location>
</feature>
<accession>A0A6P4YQ96</accession>
<evidence type="ECO:0000256" key="1">
    <source>
        <dbReference type="SAM" id="MobiDB-lite"/>
    </source>
</evidence>
<feature type="region of interest" description="Disordered" evidence="1">
    <location>
        <begin position="129"/>
        <end position="150"/>
    </location>
</feature>
<dbReference type="Proteomes" id="UP000515135">
    <property type="component" value="Unplaced"/>
</dbReference>
<dbReference type="AlphaFoldDB" id="A0A6P4YQ96"/>
<organism evidence="2 3">
    <name type="scientific">Branchiostoma belcheri</name>
    <name type="common">Amphioxus</name>
    <dbReference type="NCBI Taxonomy" id="7741"/>
    <lineage>
        <taxon>Eukaryota</taxon>
        <taxon>Metazoa</taxon>
        <taxon>Chordata</taxon>
        <taxon>Cephalochordata</taxon>
        <taxon>Leptocardii</taxon>
        <taxon>Amphioxiformes</taxon>
        <taxon>Branchiostomatidae</taxon>
        <taxon>Branchiostoma</taxon>
    </lineage>
</organism>
<dbReference type="GeneID" id="109467338"/>
<evidence type="ECO:0000313" key="2">
    <source>
        <dbReference type="Proteomes" id="UP000515135"/>
    </source>
</evidence>
<feature type="compositionally biased region" description="Low complexity" evidence="1">
    <location>
        <begin position="75"/>
        <end position="92"/>
    </location>
</feature>
<dbReference type="KEGG" id="bbel:109467338"/>
<feature type="compositionally biased region" description="Polar residues" evidence="1">
    <location>
        <begin position="328"/>
        <end position="356"/>
    </location>
</feature>
<feature type="compositionally biased region" description="Acidic residues" evidence="1">
    <location>
        <begin position="279"/>
        <end position="305"/>
    </location>
</feature>
<gene>
    <name evidence="3" type="primary">LOC109467338</name>
</gene>